<feature type="transmembrane region" description="Helical" evidence="10">
    <location>
        <begin position="515"/>
        <end position="535"/>
    </location>
</feature>
<dbReference type="GO" id="GO:0071555">
    <property type="term" value="P:cell wall organization"/>
    <property type="evidence" value="ECO:0007669"/>
    <property type="project" value="UniProtKB-KW"/>
</dbReference>
<evidence type="ECO:0000256" key="4">
    <source>
        <dbReference type="ARBA" id="ARBA00022676"/>
    </source>
</evidence>
<keyword evidence="12" id="KW-1185">Reference proteome</keyword>
<dbReference type="GO" id="GO:0005886">
    <property type="term" value="C:plasma membrane"/>
    <property type="evidence" value="ECO:0007669"/>
    <property type="project" value="UniProtKB-SubCell"/>
</dbReference>
<evidence type="ECO:0000256" key="3">
    <source>
        <dbReference type="ARBA" id="ARBA00022475"/>
    </source>
</evidence>
<dbReference type="GO" id="GO:0004100">
    <property type="term" value="F:chitin synthase activity"/>
    <property type="evidence" value="ECO:0007669"/>
    <property type="project" value="UniProtKB-EC"/>
</dbReference>
<feature type="transmembrane region" description="Helical" evidence="10">
    <location>
        <begin position="401"/>
        <end position="431"/>
    </location>
</feature>
<evidence type="ECO:0000256" key="2">
    <source>
        <dbReference type="ARBA" id="ARBA00012543"/>
    </source>
</evidence>
<keyword evidence="6 10" id="KW-0812">Transmembrane</keyword>
<evidence type="ECO:0000256" key="5">
    <source>
        <dbReference type="ARBA" id="ARBA00022679"/>
    </source>
</evidence>
<evidence type="ECO:0000313" key="12">
    <source>
        <dbReference type="Proteomes" id="UP001162031"/>
    </source>
</evidence>
<accession>A0AAV0V2S6</accession>
<keyword evidence="8 10" id="KW-0472">Membrane</keyword>
<name>A0AAV0V2S6_HYABA</name>
<evidence type="ECO:0000256" key="6">
    <source>
        <dbReference type="ARBA" id="ARBA00022692"/>
    </source>
</evidence>
<gene>
    <name evidence="11" type="ORF">HBR001_LOCUS9186</name>
</gene>
<evidence type="ECO:0000256" key="1">
    <source>
        <dbReference type="ARBA" id="ARBA00004651"/>
    </source>
</evidence>
<keyword evidence="4" id="KW-0328">Glycosyltransferase</keyword>
<dbReference type="PANTHER" id="PTHR22914:SF9">
    <property type="entry name" value="CHITIN SYNTHASE 1"/>
    <property type="match status" value="1"/>
</dbReference>
<dbReference type="PANTHER" id="PTHR22914">
    <property type="entry name" value="CHITIN SYNTHASE"/>
    <property type="match status" value="1"/>
</dbReference>
<dbReference type="Proteomes" id="UP001162031">
    <property type="component" value="Unassembled WGS sequence"/>
</dbReference>
<keyword evidence="9" id="KW-0961">Cell wall biogenesis/degradation</keyword>
<comment type="caution">
    <text evidence="11">The sequence shown here is derived from an EMBL/GenBank/DDBJ whole genome shotgun (WGS) entry which is preliminary data.</text>
</comment>
<evidence type="ECO:0000313" key="11">
    <source>
        <dbReference type="EMBL" id="CAI5742843.1"/>
    </source>
</evidence>
<reference evidence="11" key="1">
    <citation type="submission" date="2022-12" db="EMBL/GenBank/DDBJ databases">
        <authorList>
            <person name="Webb A."/>
        </authorList>
    </citation>
    <scope>NUCLEOTIDE SEQUENCE</scope>
    <source>
        <strain evidence="11">Hp1</strain>
    </source>
</reference>
<dbReference type="InterPro" id="IPR029044">
    <property type="entry name" value="Nucleotide-diphossugar_trans"/>
</dbReference>
<dbReference type="InterPro" id="IPR004835">
    <property type="entry name" value="Chitin_synth"/>
</dbReference>
<keyword evidence="3" id="KW-1003">Cell membrane</keyword>
<organism evidence="11 12">
    <name type="scientific">Hyaloperonospora brassicae</name>
    <name type="common">Brassica downy mildew</name>
    <name type="synonym">Peronospora brassicae</name>
    <dbReference type="NCBI Taxonomy" id="162125"/>
    <lineage>
        <taxon>Eukaryota</taxon>
        <taxon>Sar</taxon>
        <taxon>Stramenopiles</taxon>
        <taxon>Oomycota</taxon>
        <taxon>Peronosporomycetes</taxon>
        <taxon>Peronosporales</taxon>
        <taxon>Peronosporaceae</taxon>
        <taxon>Hyaloperonospora</taxon>
    </lineage>
</organism>
<proteinExistence type="predicted"/>
<dbReference type="EC" id="2.4.1.16" evidence="2"/>
<feature type="transmembrane region" description="Helical" evidence="10">
    <location>
        <begin position="456"/>
        <end position="475"/>
    </location>
</feature>
<keyword evidence="7 10" id="KW-1133">Transmembrane helix</keyword>
<evidence type="ECO:0000256" key="8">
    <source>
        <dbReference type="ARBA" id="ARBA00023136"/>
    </source>
</evidence>
<dbReference type="Pfam" id="PF01644">
    <property type="entry name" value="Chitin_synth_1"/>
    <property type="match status" value="1"/>
</dbReference>
<comment type="subcellular location">
    <subcellularLocation>
        <location evidence="1">Cell membrane</location>
        <topology evidence="1">Multi-pass membrane protein</topology>
    </subcellularLocation>
</comment>
<dbReference type="SUPFAM" id="SSF53448">
    <property type="entry name" value="Nucleotide-diphospho-sugar transferases"/>
    <property type="match status" value="1"/>
</dbReference>
<protein>
    <recommendedName>
        <fullName evidence="2">chitin synthase</fullName>
        <ecNumber evidence="2">2.4.1.16</ecNumber>
    </recommendedName>
</protein>
<sequence length="564" mass="64193">MANVTERRMHAEIHTSLASEVVETSNRNALLRDWVEERVQENHPRSGVHNVGTLVRNWDEDWVGPSLDEEEARRLWYTPVFCPHPLDFSNFGQRKNNPYALMGPFAGDNVWQNVLICIVADGREKVNDKMLEHLESTGLYDKGLLTINSAGIDTQCHLFEHTLQISVDGKRLLPIQTVFALKEHKSSKLDSHRWYFDALAEQVQPEYTAVMDVGTMLTKSALYHVLFAMERNQQIGGACGHLTVDEAFENLSNWVVSAQHFEYKISNILDKSLESCFGFISVLPGAFSAYRHEAIRGAPLDAYFQTLNVDLDVLGPFLGNMYLAEDRMLSFEVVARKDCSWTMHYVMDSITRTDVPHNLVGLISQRKRWLNGAFFATLFCIRNWGRIYLEGSHSFPRKMAFLVLYLYHLLYTVFGFFLPANLYLALFFIVFQGFQQNSLEFVDTSGYSQTVLDCAVYMYNFAYLFGLLMLIIIGLGNNPKHMKLTYYFLGAVFGVMMMLSSLVGVGIFFSSPATIQSIAVSILTVRAYFIGPALYSEVHHIVMKFMQYTAVVAQLHSFLSQGKT</sequence>
<dbReference type="GO" id="GO:0006031">
    <property type="term" value="P:chitin biosynthetic process"/>
    <property type="evidence" value="ECO:0007669"/>
    <property type="project" value="TreeGrafter"/>
</dbReference>
<evidence type="ECO:0000256" key="9">
    <source>
        <dbReference type="ARBA" id="ARBA00023316"/>
    </source>
</evidence>
<dbReference type="AlphaFoldDB" id="A0AAV0V2S6"/>
<feature type="transmembrane region" description="Helical" evidence="10">
    <location>
        <begin position="487"/>
        <end position="509"/>
    </location>
</feature>
<evidence type="ECO:0000256" key="10">
    <source>
        <dbReference type="SAM" id="Phobius"/>
    </source>
</evidence>
<dbReference type="EMBL" id="CANTFL010001479">
    <property type="protein sequence ID" value="CAI5742843.1"/>
    <property type="molecule type" value="Genomic_DNA"/>
</dbReference>
<evidence type="ECO:0000256" key="7">
    <source>
        <dbReference type="ARBA" id="ARBA00022989"/>
    </source>
</evidence>
<keyword evidence="5" id="KW-0808">Transferase</keyword>